<feature type="region of interest" description="Disordered" evidence="1">
    <location>
        <begin position="154"/>
        <end position="226"/>
    </location>
</feature>
<evidence type="ECO:0000313" key="2">
    <source>
        <dbReference type="EMBL" id="PLW23193.1"/>
    </source>
</evidence>
<proteinExistence type="predicted"/>
<organism evidence="2 3">
    <name type="scientific">Puccinia coronata f. sp. avenae</name>
    <dbReference type="NCBI Taxonomy" id="200324"/>
    <lineage>
        <taxon>Eukaryota</taxon>
        <taxon>Fungi</taxon>
        <taxon>Dikarya</taxon>
        <taxon>Basidiomycota</taxon>
        <taxon>Pucciniomycotina</taxon>
        <taxon>Pucciniomycetes</taxon>
        <taxon>Pucciniales</taxon>
        <taxon>Pucciniaceae</taxon>
        <taxon>Puccinia</taxon>
    </lineage>
</organism>
<reference evidence="2 3" key="1">
    <citation type="submission" date="2017-11" db="EMBL/GenBank/DDBJ databases">
        <title>De novo assembly and phasing of dikaryotic genomes from two isolates of Puccinia coronata f. sp. avenae, the causal agent of oat crown rust.</title>
        <authorList>
            <person name="Miller M.E."/>
            <person name="Zhang Y."/>
            <person name="Omidvar V."/>
            <person name="Sperschneider J."/>
            <person name="Schwessinger B."/>
            <person name="Raley C."/>
            <person name="Palmer J.M."/>
            <person name="Garnica D."/>
            <person name="Upadhyaya N."/>
            <person name="Rathjen J."/>
            <person name="Taylor J.M."/>
            <person name="Park R.F."/>
            <person name="Dodds P.N."/>
            <person name="Hirsch C.D."/>
            <person name="Kianian S.F."/>
            <person name="Figueroa M."/>
        </authorList>
    </citation>
    <scope>NUCLEOTIDE SEQUENCE [LARGE SCALE GENOMIC DNA]</scope>
    <source>
        <strain evidence="2">12SD80</strain>
    </source>
</reference>
<evidence type="ECO:0000256" key="1">
    <source>
        <dbReference type="SAM" id="MobiDB-lite"/>
    </source>
</evidence>
<dbReference type="Proteomes" id="UP000235392">
    <property type="component" value="Unassembled WGS sequence"/>
</dbReference>
<sequence>MTGAVKGTRCTSPNDQYWSLGEVHVDYDAILLYLGLVITGRSPADSISKKNEIFRLPNTNFWFCQYLLKQDTISCQYLEFCGGPRDTRKIQPARQTAPKRITNWVLETYDCTAECLRIQDPKDASRSMRLTPTLVLGLNKGVVAATLDSRSQAGTSKLTKGGVSKSTKGGASKSPKSREKSNGQGPKDPKDDSKRRKQVFTPMQILPNGRVMAPRSIKAVEAEARR</sequence>
<feature type="non-terminal residue" evidence="2">
    <location>
        <position position="226"/>
    </location>
</feature>
<gene>
    <name evidence="2" type="ORF">PCASD_14843</name>
</gene>
<name>A0A2N5TCF7_9BASI</name>
<dbReference type="EMBL" id="PGCI01000640">
    <property type="protein sequence ID" value="PLW23193.1"/>
    <property type="molecule type" value="Genomic_DNA"/>
</dbReference>
<evidence type="ECO:0000313" key="3">
    <source>
        <dbReference type="Proteomes" id="UP000235392"/>
    </source>
</evidence>
<accession>A0A2N5TCF7</accession>
<protein>
    <submittedName>
        <fullName evidence="2">Uncharacterized protein</fullName>
    </submittedName>
</protein>
<dbReference type="AlphaFoldDB" id="A0A2N5TCF7"/>
<feature type="compositionally biased region" description="Low complexity" evidence="1">
    <location>
        <begin position="154"/>
        <end position="174"/>
    </location>
</feature>
<comment type="caution">
    <text evidence="2">The sequence shown here is derived from an EMBL/GenBank/DDBJ whole genome shotgun (WGS) entry which is preliminary data.</text>
</comment>
<feature type="compositionally biased region" description="Basic and acidic residues" evidence="1">
    <location>
        <begin position="176"/>
        <end position="194"/>
    </location>
</feature>